<evidence type="ECO:0000256" key="8">
    <source>
        <dbReference type="ARBA" id="ARBA00046314"/>
    </source>
</evidence>
<evidence type="ECO:0000256" key="3">
    <source>
        <dbReference type="ARBA" id="ARBA00022723"/>
    </source>
</evidence>
<evidence type="ECO:0000256" key="9">
    <source>
        <dbReference type="ARBA" id="ARBA00046335"/>
    </source>
</evidence>
<comment type="cofactor">
    <cofactor evidence="1">
        <name>[4Fe-4S] cluster</name>
        <dbReference type="ChEBI" id="CHEBI:49883"/>
    </cofactor>
</comment>
<keyword evidence="2" id="KW-0004">4Fe-4S</keyword>
<dbReference type="NCBIfam" id="NF009911">
    <property type="entry name" value="PRK13371.1"/>
    <property type="match status" value="1"/>
</dbReference>
<dbReference type="GO" id="GO:0051539">
    <property type="term" value="F:4 iron, 4 sulfur cluster binding"/>
    <property type="evidence" value="ECO:0007669"/>
    <property type="project" value="UniProtKB-KW"/>
</dbReference>
<dbReference type="CDD" id="cd13944">
    <property type="entry name" value="lytB_ispH"/>
    <property type="match status" value="1"/>
</dbReference>
<dbReference type="EC" id="1.17.7.4" evidence="10"/>
<name>A0A7S2CZP8_9STRA</name>
<evidence type="ECO:0000256" key="7">
    <source>
        <dbReference type="ARBA" id="ARBA00046313"/>
    </source>
</evidence>
<dbReference type="Pfam" id="PF02401">
    <property type="entry name" value="LYTB"/>
    <property type="match status" value="1"/>
</dbReference>
<reference evidence="11" key="1">
    <citation type="submission" date="2021-01" db="EMBL/GenBank/DDBJ databases">
        <authorList>
            <person name="Corre E."/>
            <person name="Pelletier E."/>
            <person name="Niang G."/>
            <person name="Scheremetjew M."/>
            <person name="Finn R."/>
            <person name="Kale V."/>
            <person name="Holt S."/>
            <person name="Cochrane G."/>
            <person name="Meng A."/>
            <person name="Brown T."/>
            <person name="Cohen L."/>
        </authorList>
    </citation>
    <scope>NUCLEOTIDE SEQUENCE</scope>
    <source>
        <strain evidence="11">CCMP1381</strain>
    </source>
</reference>
<dbReference type="GO" id="GO:0051745">
    <property type="term" value="F:4-hydroxy-3-methylbut-2-enyl diphosphate reductase activity"/>
    <property type="evidence" value="ECO:0007669"/>
    <property type="project" value="UniProtKB-EC"/>
</dbReference>
<evidence type="ECO:0000256" key="5">
    <source>
        <dbReference type="ARBA" id="ARBA00023004"/>
    </source>
</evidence>
<dbReference type="NCBIfam" id="TIGR00216">
    <property type="entry name" value="ispH_lytB"/>
    <property type="match status" value="1"/>
</dbReference>
<dbReference type="GO" id="GO:0046872">
    <property type="term" value="F:metal ion binding"/>
    <property type="evidence" value="ECO:0007669"/>
    <property type="project" value="UniProtKB-KW"/>
</dbReference>
<proteinExistence type="inferred from homology"/>
<dbReference type="GO" id="GO:0019288">
    <property type="term" value="P:isopentenyl diphosphate biosynthetic process, methylerythritol 4-phosphate pathway"/>
    <property type="evidence" value="ECO:0007669"/>
    <property type="project" value="InterPro"/>
</dbReference>
<comment type="pathway">
    <text evidence="7">Isoprenoid biosynthesis; isopentenyl diphosphate biosynthesis via DXP pathway; isopentenyl diphosphate from 1-deoxy-D-xylulose 5-phosphate: step 6/6.</text>
</comment>
<dbReference type="InterPro" id="IPR003451">
    <property type="entry name" value="LytB/IspH"/>
</dbReference>
<evidence type="ECO:0000256" key="10">
    <source>
        <dbReference type="ARBA" id="ARBA00047177"/>
    </source>
</evidence>
<keyword evidence="3" id="KW-0479">Metal-binding</keyword>
<dbReference type="PANTHER" id="PTHR31619">
    <property type="entry name" value="4-HYDROXY-3-METHYLBUT-2-ENYL DIPHOSPHATE REDUCTASE, CHLOROPLASTIC"/>
    <property type="match status" value="1"/>
</dbReference>
<organism evidence="11">
    <name type="scientific">Octactis speculum</name>
    <dbReference type="NCBI Taxonomy" id="3111310"/>
    <lineage>
        <taxon>Eukaryota</taxon>
        <taxon>Sar</taxon>
        <taxon>Stramenopiles</taxon>
        <taxon>Ochrophyta</taxon>
        <taxon>Dictyochophyceae</taxon>
        <taxon>Dictyochales</taxon>
        <taxon>Dictyochaceae</taxon>
        <taxon>Octactis</taxon>
    </lineage>
</organism>
<comment type="pathway">
    <text evidence="8">Isoprenoid biosynthesis; dimethylallyl diphosphate biosynthesis; dimethylallyl diphosphate from (2E)-4-hydroxy-3-methylbutenyl diphosphate: step 1/1.</text>
</comment>
<comment type="similarity">
    <text evidence="9">Belongs to the IspH family.</text>
</comment>
<keyword evidence="5" id="KW-0408">Iron</keyword>
<keyword evidence="6" id="KW-0411">Iron-sulfur</keyword>
<dbReference type="EMBL" id="HBGS01034783">
    <property type="protein sequence ID" value="CAD9438846.1"/>
    <property type="molecule type" value="Transcribed_RNA"/>
</dbReference>
<evidence type="ECO:0000313" key="11">
    <source>
        <dbReference type="EMBL" id="CAD9438846.1"/>
    </source>
</evidence>
<dbReference type="PANTHER" id="PTHR31619:SF5">
    <property type="entry name" value="4-HYDROXY-3-METHYLBUT-2-ENYL DIPHOSPHATE REDUCTASE, CHLOROPLASTIC"/>
    <property type="match status" value="1"/>
</dbReference>
<accession>A0A7S2CZP8</accession>
<evidence type="ECO:0000256" key="2">
    <source>
        <dbReference type="ARBA" id="ARBA00022485"/>
    </source>
</evidence>
<dbReference type="Gene3D" id="3.40.50.11270">
    <property type="match status" value="1"/>
</dbReference>
<keyword evidence="4" id="KW-0560">Oxidoreductase</keyword>
<sequence>MARIQFFISITIALQAVYVTAFQLRTALSPLHSRKIFRRRSMEMNSETKRDARRKIMSKDSFVRSKAKFKEENAAVQELMLAEFKSLLLKDMRDTGYEMVRGEGNSQVTFRLAKEFGFCWGVERSIELALSASQKFSDKKLHMTNELIHNPGVNEMMNTNGIEFIEKTAEGKRFDTVNEGDVVILPAFGATLEEMQLLDERGVTTVDTTCPWVSKVWNVVDKHKKADMTSVIHGKYGHEESIATASFCEDYIIIKDMDEAEYVARYILNPTAEGKVELLEKFKNAISKGFDPDKHLKKIGLANQTTMYKKETMAIGKLFEKAMMTKFGPEEIDQRYAAFDTICDATQERQDAITEMVGASNAGELDMIIVVGGWDSSNTAHLVEIPHQHDIVAYHINKADCISADNSITYRDLDGSIKTQKDFLPLDRPAVIGVTSGASTPDAYVQGSLEQIFLIKGLM</sequence>
<dbReference type="AlphaFoldDB" id="A0A7S2CZP8"/>
<evidence type="ECO:0000256" key="1">
    <source>
        <dbReference type="ARBA" id="ARBA00001966"/>
    </source>
</evidence>
<protein>
    <recommendedName>
        <fullName evidence="10">4-hydroxy-3-methylbut-2-enyl diphosphate reductase</fullName>
        <ecNumber evidence="10">1.17.7.4</ecNumber>
    </recommendedName>
</protein>
<gene>
    <name evidence="11" type="ORF">DSPE1174_LOCUS17947</name>
</gene>
<evidence type="ECO:0000256" key="6">
    <source>
        <dbReference type="ARBA" id="ARBA00023014"/>
    </source>
</evidence>
<dbReference type="Gene3D" id="3.40.1010.20">
    <property type="entry name" value="4-hydroxy-3-methylbut-2-enyl diphosphate reductase, catalytic domain"/>
    <property type="match status" value="2"/>
</dbReference>
<dbReference type="GO" id="GO:0050992">
    <property type="term" value="P:dimethylallyl diphosphate biosynthetic process"/>
    <property type="evidence" value="ECO:0007669"/>
    <property type="project" value="InterPro"/>
</dbReference>
<evidence type="ECO:0000256" key="4">
    <source>
        <dbReference type="ARBA" id="ARBA00023002"/>
    </source>
</evidence>